<evidence type="ECO:0000256" key="9">
    <source>
        <dbReference type="PROSITE-ProRule" id="PRU00703"/>
    </source>
</evidence>
<proteinExistence type="inferred from homology"/>
<keyword evidence="6 10" id="KW-1133">Transmembrane helix</keyword>
<feature type="transmembrane region" description="Helical" evidence="11">
    <location>
        <begin position="12"/>
        <end position="32"/>
    </location>
</feature>
<gene>
    <name evidence="14" type="ORF">JQC72_05825</name>
</gene>
<dbReference type="PROSITE" id="PS51371">
    <property type="entry name" value="CBS"/>
    <property type="match status" value="2"/>
</dbReference>
<keyword evidence="7 9" id="KW-0129">CBS domain</keyword>
<protein>
    <submittedName>
        <fullName evidence="14">HlyC/CorC family transporter</fullName>
    </submittedName>
</protein>
<dbReference type="InterPro" id="IPR016169">
    <property type="entry name" value="FAD-bd_PCMH_sub2"/>
</dbReference>
<dbReference type="InterPro" id="IPR002550">
    <property type="entry name" value="CNNM"/>
</dbReference>
<evidence type="ECO:0000256" key="5">
    <source>
        <dbReference type="ARBA" id="ARBA00022737"/>
    </source>
</evidence>
<feature type="domain" description="CBS" evidence="12">
    <location>
        <begin position="221"/>
        <end position="282"/>
    </location>
</feature>
<feature type="domain" description="CBS" evidence="12">
    <location>
        <begin position="285"/>
        <end position="342"/>
    </location>
</feature>
<dbReference type="SUPFAM" id="SSF56176">
    <property type="entry name" value="FAD-binding/transporter-associated domain-like"/>
    <property type="match status" value="1"/>
</dbReference>
<evidence type="ECO:0000256" key="7">
    <source>
        <dbReference type="ARBA" id="ARBA00023122"/>
    </source>
</evidence>
<comment type="subcellular location">
    <subcellularLocation>
        <location evidence="1">Cell membrane</location>
        <topology evidence="1">Multi-pass membrane protein</topology>
    </subcellularLocation>
</comment>
<dbReference type="Pfam" id="PF00571">
    <property type="entry name" value="CBS"/>
    <property type="match status" value="2"/>
</dbReference>
<evidence type="ECO:0000259" key="13">
    <source>
        <dbReference type="PROSITE" id="PS51846"/>
    </source>
</evidence>
<dbReference type="EMBL" id="JAFHAP010000006">
    <property type="protein sequence ID" value="MBN2909038.1"/>
    <property type="molecule type" value="Genomic_DNA"/>
</dbReference>
<name>A0ABS2WHS2_9BACL</name>
<evidence type="ECO:0000313" key="15">
    <source>
        <dbReference type="Proteomes" id="UP001177120"/>
    </source>
</evidence>
<evidence type="ECO:0000256" key="4">
    <source>
        <dbReference type="ARBA" id="ARBA00022692"/>
    </source>
</evidence>
<organism evidence="14 15">
    <name type="scientific">Polycladomyces zharkentensis</name>
    <dbReference type="NCBI Taxonomy" id="2807616"/>
    <lineage>
        <taxon>Bacteria</taxon>
        <taxon>Bacillati</taxon>
        <taxon>Bacillota</taxon>
        <taxon>Bacilli</taxon>
        <taxon>Bacillales</taxon>
        <taxon>Thermoactinomycetaceae</taxon>
        <taxon>Polycladomyces</taxon>
    </lineage>
</organism>
<evidence type="ECO:0000256" key="1">
    <source>
        <dbReference type="ARBA" id="ARBA00004651"/>
    </source>
</evidence>
<evidence type="ECO:0000256" key="2">
    <source>
        <dbReference type="ARBA" id="ARBA00006337"/>
    </source>
</evidence>
<feature type="transmembrane region" description="Helical" evidence="11">
    <location>
        <begin position="99"/>
        <end position="120"/>
    </location>
</feature>
<dbReference type="Gene3D" id="3.10.580.10">
    <property type="entry name" value="CBS-domain"/>
    <property type="match status" value="1"/>
</dbReference>
<feature type="domain" description="CNNM transmembrane" evidence="13">
    <location>
        <begin position="3"/>
        <end position="202"/>
    </location>
</feature>
<dbReference type="InterPro" id="IPR000644">
    <property type="entry name" value="CBS_dom"/>
</dbReference>
<dbReference type="InterPro" id="IPR005170">
    <property type="entry name" value="Transptr-assoc_dom"/>
</dbReference>
<accession>A0ABS2WHS2</accession>
<evidence type="ECO:0000313" key="14">
    <source>
        <dbReference type="EMBL" id="MBN2909038.1"/>
    </source>
</evidence>
<dbReference type="PROSITE" id="PS51846">
    <property type="entry name" value="CNNM"/>
    <property type="match status" value="1"/>
</dbReference>
<dbReference type="Pfam" id="PF03471">
    <property type="entry name" value="CorC_HlyC"/>
    <property type="match status" value="1"/>
</dbReference>
<evidence type="ECO:0000256" key="10">
    <source>
        <dbReference type="PROSITE-ProRule" id="PRU01193"/>
    </source>
</evidence>
<dbReference type="InterPro" id="IPR044751">
    <property type="entry name" value="Ion_transp-like_CBS"/>
</dbReference>
<dbReference type="Pfam" id="PF01595">
    <property type="entry name" value="CNNM"/>
    <property type="match status" value="1"/>
</dbReference>
<dbReference type="InterPro" id="IPR036318">
    <property type="entry name" value="FAD-bd_PCMH-like_sf"/>
</dbReference>
<evidence type="ECO:0000256" key="11">
    <source>
        <dbReference type="SAM" id="Phobius"/>
    </source>
</evidence>
<dbReference type="Gene3D" id="3.30.465.10">
    <property type="match status" value="1"/>
</dbReference>
<dbReference type="InterPro" id="IPR051676">
    <property type="entry name" value="UPF0053_domain"/>
</dbReference>
<evidence type="ECO:0000256" key="3">
    <source>
        <dbReference type="ARBA" id="ARBA00022475"/>
    </source>
</evidence>
<dbReference type="SMART" id="SM01091">
    <property type="entry name" value="CorC_HlyC"/>
    <property type="match status" value="1"/>
</dbReference>
<dbReference type="SUPFAM" id="SSF54631">
    <property type="entry name" value="CBS-domain pair"/>
    <property type="match status" value="1"/>
</dbReference>
<evidence type="ECO:0000256" key="8">
    <source>
        <dbReference type="ARBA" id="ARBA00023136"/>
    </source>
</evidence>
<keyword evidence="3" id="KW-1003">Cell membrane</keyword>
<dbReference type="RefSeq" id="WP_205493701.1">
    <property type="nucleotide sequence ID" value="NZ_JAFHAP010000006.1"/>
</dbReference>
<comment type="caution">
    <text evidence="14">The sequence shown here is derived from an EMBL/GenBank/DDBJ whole genome shotgun (WGS) entry which is preliminary data.</text>
</comment>
<reference evidence="14" key="1">
    <citation type="journal article" date="2024" name="Int. J. Syst. Evol. Microbiol.">
        <title>Polycladomyces zharkentensis sp. nov., a novel thermophilic cellulose- and starch-degrading member of the Bacillota from a geothermal aquifer in Kazakhstan.</title>
        <authorList>
            <person name="Mashzhan A."/>
            <person name="Kistaubayeva A."/>
            <person name="Javier-Lopez R."/>
            <person name="Bissenova U."/>
            <person name="Bissenbay A."/>
            <person name="Birkeland N.K."/>
        </authorList>
    </citation>
    <scope>NUCLEOTIDE SEQUENCE</scope>
    <source>
        <strain evidence="14">ZKZ2T</strain>
    </source>
</reference>
<keyword evidence="4 10" id="KW-0812">Transmembrane</keyword>
<keyword evidence="15" id="KW-1185">Reference proteome</keyword>
<evidence type="ECO:0000256" key="6">
    <source>
        <dbReference type="ARBA" id="ARBA00022989"/>
    </source>
</evidence>
<sequence length="438" mass="49817">MDGVLGTTFKLFLVVFLVLLNGFFVAAEFAIVKVRSTQIAQLQDRRAKIAKKVLSNLDPYLSATQLGITLASLGLGWIGEPAIAEMIEPALSYLGMPSWLIHTISFAIAFTIITFLHIVLGEMAPKSLAIRRAKETTLWTASPLYAFYYVFQPFIVILNGTANRILKWMGIELSDHQQAHTEEEIRLLISQSHKSGIIDETELDLFDNVFEFSDRRAREIMVPRVNMKVLYRDNTFEENWEIIRQSHHTRFPLCGADKDDIIGIIHIRDVYEQMLNNQKPALEKLVRPAILVPETMELKDILRTLQKKRSEMAIVVDEFGGTSGLVTTEDIVEEIFGEIQDEFDNEQPAIQQIGDETIIDSRLLIDEVNDHFGIAIEDPDNDTIGGWVFSQLDKIPMKGDRVVYDGWIFVVKDVEQRRVTRLSVIPDPDVKQEIESIS</sequence>
<evidence type="ECO:0000259" key="12">
    <source>
        <dbReference type="PROSITE" id="PS51371"/>
    </source>
</evidence>
<dbReference type="InterPro" id="IPR046342">
    <property type="entry name" value="CBS_dom_sf"/>
</dbReference>
<dbReference type="PANTHER" id="PTHR43099">
    <property type="entry name" value="UPF0053 PROTEIN YRKA"/>
    <property type="match status" value="1"/>
</dbReference>
<feature type="transmembrane region" description="Helical" evidence="11">
    <location>
        <begin position="53"/>
        <end position="79"/>
    </location>
</feature>
<keyword evidence="8 10" id="KW-0472">Membrane</keyword>
<dbReference type="PANTHER" id="PTHR43099:SF2">
    <property type="entry name" value="UPF0053 PROTEIN YRKA"/>
    <property type="match status" value="1"/>
</dbReference>
<dbReference type="Proteomes" id="UP001177120">
    <property type="component" value="Unassembled WGS sequence"/>
</dbReference>
<feature type="transmembrane region" description="Helical" evidence="11">
    <location>
        <begin position="141"/>
        <end position="162"/>
    </location>
</feature>
<comment type="similarity">
    <text evidence="2">Belongs to the UPF0053 family.</text>
</comment>
<dbReference type="CDD" id="cd04590">
    <property type="entry name" value="CBS_pair_CorC_HlyC_assoc"/>
    <property type="match status" value="1"/>
</dbReference>
<keyword evidence="5" id="KW-0677">Repeat</keyword>